<evidence type="ECO:0000259" key="2">
    <source>
        <dbReference type="Pfam" id="PF13439"/>
    </source>
</evidence>
<name>A0ABS7YN81_9VIBR</name>
<feature type="domain" description="Glycosyltransferase subfamily 4-like N-terminal" evidence="2">
    <location>
        <begin position="14"/>
        <end position="184"/>
    </location>
</feature>
<keyword evidence="4" id="KW-1185">Reference proteome</keyword>
<dbReference type="Gene3D" id="3.40.50.2000">
    <property type="entry name" value="Glycogen Phosphorylase B"/>
    <property type="match status" value="2"/>
</dbReference>
<evidence type="ECO:0000313" key="3">
    <source>
        <dbReference type="EMBL" id="MCA2017125.1"/>
    </source>
</evidence>
<feature type="domain" description="Glycosyl transferase family 1" evidence="1">
    <location>
        <begin position="195"/>
        <end position="355"/>
    </location>
</feature>
<dbReference type="Pfam" id="PF13439">
    <property type="entry name" value="Glyco_transf_4"/>
    <property type="match status" value="1"/>
</dbReference>
<dbReference type="CDD" id="cd03794">
    <property type="entry name" value="GT4_WbuB-like"/>
    <property type="match status" value="1"/>
</dbReference>
<accession>A0ABS7YN81</accession>
<organism evidence="3 4">
    <name type="scientific">Vibrio tritonius</name>
    <dbReference type="NCBI Taxonomy" id="1435069"/>
    <lineage>
        <taxon>Bacteria</taxon>
        <taxon>Pseudomonadati</taxon>
        <taxon>Pseudomonadota</taxon>
        <taxon>Gammaproteobacteria</taxon>
        <taxon>Vibrionales</taxon>
        <taxon>Vibrionaceae</taxon>
        <taxon>Vibrio</taxon>
    </lineage>
</organism>
<dbReference type="PANTHER" id="PTHR45947">
    <property type="entry name" value="SULFOQUINOVOSYL TRANSFERASE SQD2"/>
    <property type="match status" value="1"/>
</dbReference>
<dbReference type="InterPro" id="IPR001296">
    <property type="entry name" value="Glyco_trans_1"/>
</dbReference>
<reference evidence="4" key="1">
    <citation type="submission" date="2023-07" db="EMBL/GenBank/DDBJ databases">
        <title>Molecular identification of indigenous halophilic bacteria isolated from red sea cost, biodegradation of synthetic dyes and assessment of degraded metabolite toxicity.</title>
        <authorList>
            <person name="Chaieb K."/>
            <person name="Altayb H.N."/>
        </authorList>
    </citation>
    <scope>NUCLEOTIDE SEQUENCE [LARGE SCALE GENOMIC DNA]</scope>
    <source>
        <strain evidence="4">K20</strain>
    </source>
</reference>
<dbReference type="InterPro" id="IPR028098">
    <property type="entry name" value="Glyco_trans_4-like_N"/>
</dbReference>
<dbReference type="Pfam" id="PF00534">
    <property type="entry name" value="Glycos_transf_1"/>
    <property type="match status" value="1"/>
</dbReference>
<dbReference type="RefSeq" id="WP_225250930.1">
    <property type="nucleotide sequence ID" value="NZ_JAIWIU010000091.1"/>
</dbReference>
<comment type="caution">
    <text evidence="3">The sequence shown here is derived from an EMBL/GenBank/DDBJ whole genome shotgun (WGS) entry which is preliminary data.</text>
</comment>
<gene>
    <name evidence="3" type="ORF">LDJ79_13445</name>
</gene>
<proteinExistence type="predicted"/>
<dbReference type="Proteomes" id="UP001199044">
    <property type="component" value="Unassembled WGS sequence"/>
</dbReference>
<sequence>MKILYHHRIASKDGQYVHVEEVINALTRQGHEVILVAPQIAQTADFGSDGGWMSKLRAMLPKGLSELMEFGYAFLAFFKLCMAIKRHQPDAIYERYNLFLPAGIWAKTLFRLPLVLEVNSPLYDERKKYGGIALEKFAKWTEYYTWRHADHVLPVTEVLAHYIEQAGVPHERITVVPNGIDLTRFSTHSSIPRDAKFANKRVVGFVGFCREWHHLDQVLELIAQQNNPDLMLLIIGDGPVINALKQQAKQLNMEDNFHTTGLVERDAMPYWLAQFDIALQPAVTPWASPLKVLEYMVSGKAIIAPNTPNIRELLTDQHNALLFDDQYPEASLLACLETLIQAPQLMQQLGNAAQKTIQQRQLTWDANAATIVHVLRAQAERSSYAH</sequence>
<dbReference type="InterPro" id="IPR050194">
    <property type="entry name" value="Glycosyltransferase_grp1"/>
</dbReference>
<dbReference type="PANTHER" id="PTHR45947:SF3">
    <property type="entry name" value="SULFOQUINOVOSYL TRANSFERASE SQD2"/>
    <property type="match status" value="1"/>
</dbReference>
<dbReference type="EMBL" id="JAIWIU010000091">
    <property type="protein sequence ID" value="MCA2017125.1"/>
    <property type="molecule type" value="Genomic_DNA"/>
</dbReference>
<evidence type="ECO:0000259" key="1">
    <source>
        <dbReference type="Pfam" id="PF00534"/>
    </source>
</evidence>
<protein>
    <submittedName>
        <fullName evidence="3">Glycosyltransferase family 4 protein</fullName>
    </submittedName>
</protein>
<dbReference type="SUPFAM" id="SSF53756">
    <property type="entry name" value="UDP-Glycosyltransferase/glycogen phosphorylase"/>
    <property type="match status" value="1"/>
</dbReference>
<evidence type="ECO:0000313" key="4">
    <source>
        <dbReference type="Proteomes" id="UP001199044"/>
    </source>
</evidence>